<protein>
    <submittedName>
        <fullName evidence="6">Flagellar export chaperone FliS</fullName>
    </submittedName>
</protein>
<keyword evidence="6" id="KW-0282">Flagellum</keyword>
<evidence type="ECO:0000256" key="2">
    <source>
        <dbReference type="ARBA" id="ARBA00008787"/>
    </source>
</evidence>
<evidence type="ECO:0000313" key="7">
    <source>
        <dbReference type="Proteomes" id="UP000674938"/>
    </source>
</evidence>
<comment type="subcellular location">
    <subcellularLocation>
        <location evidence="1">Cytoplasm</location>
        <location evidence="1">Cytosol</location>
    </subcellularLocation>
</comment>
<dbReference type="InterPro" id="IPR036584">
    <property type="entry name" value="FliS_sf"/>
</dbReference>
<sequence>MAIRNGNDIYKNNQILTASPKRLIELLYEGAIKNLKIAELLLEKNEFNGVNTHIMKAEDIILELKQSINSEVEGDIPQQLNDMYDFMFGRLVEGNLEKNRKTIQLVRSMLEELKETWASI</sequence>
<organism evidence="6 7">
    <name type="scientific">Vagococcus allomyrinae</name>
    <dbReference type="NCBI Taxonomy" id="2794353"/>
    <lineage>
        <taxon>Bacteria</taxon>
        <taxon>Bacillati</taxon>
        <taxon>Bacillota</taxon>
        <taxon>Bacilli</taxon>
        <taxon>Lactobacillales</taxon>
        <taxon>Enterococcaceae</taxon>
        <taxon>Vagococcus</taxon>
    </lineage>
</organism>
<dbReference type="GO" id="GO:0005829">
    <property type="term" value="C:cytosol"/>
    <property type="evidence" value="ECO:0007669"/>
    <property type="project" value="UniProtKB-SubCell"/>
</dbReference>
<dbReference type="Proteomes" id="UP000674938">
    <property type="component" value="Unassembled WGS sequence"/>
</dbReference>
<evidence type="ECO:0000313" key="6">
    <source>
        <dbReference type="EMBL" id="MBP1042003.1"/>
    </source>
</evidence>
<reference evidence="6" key="1">
    <citation type="submission" date="2020-12" db="EMBL/GenBank/DDBJ databases">
        <title>Vagococcus allomyrinae sp. nov. and Enterococcus lavae sp. nov., isolated from the larvae of Allomyrina dichotoma.</title>
        <authorList>
            <person name="Lee S.D."/>
        </authorList>
    </citation>
    <scope>NUCLEOTIDE SEQUENCE</scope>
    <source>
        <strain evidence="6">BWB3-3</strain>
    </source>
</reference>
<evidence type="ECO:0000256" key="4">
    <source>
        <dbReference type="ARBA" id="ARBA00022795"/>
    </source>
</evidence>
<dbReference type="InterPro" id="IPR003713">
    <property type="entry name" value="FliS"/>
</dbReference>
<evidence type="ECO:0000256" key="1">
    <source>
        <dbReference type="ARBA" id="ARBA00004514"/>
    </source>
</evidence>
<dbReference type="GO" id="GO:0071973">
    <property type="term" value="P:bacterial-type flagellum-dependent cell motility"/>
    <property type="evidence" value="ECO:0007669"/>
    <property type="project" value="TreeGrafter"/>
</dbReference>
<dbReference type="PIRSF" id="PIRSF039090">
    <property type="entry name" value="Flis"/>
    <property type="match status" value="1"/>
</dbReference>
<evidence type="ECO:0000256" key="3">
    <source>
        <dbReference type="ARBA" id="ARBA00022490"/>
    </source>
</evidence>
<keyword evidence="3" id="KW-0963">Cytoplasm</keyword>
<comment type="similarity">
    <text evidence="2">Belongs to the FliS family.</text>
</comment>
<dbReference type="PANTHER" id="PTHR34773:SF1">
    <property type="entry name" value="FLAGELLAR SECRETION CHAPERONE FLIS"/>
    <property type="match status" value="1"/>
</dbReference>
<proteinExistence type="inferred from homology"/>
<dbReference type="Gene3D" id="1.20.120.340">
    <property type="entry name" value="Flagellar protein FliS"/>
    <property type="match status" value="1"/>
</dbReference>
<keyword evidence="4" id="KW-1005">Bacterial flagellum biogenesis</keyword>
<dbReference type="SUPFAM" id="SSF101116">
    <property type="entry name" value="Flagellar export chaperone FliS"/>
    <property type="match status" value="1"/>
</dbReference>
<dbReference type="EMBL" id="JAEEGA010000008">
    <property type="protein sequence ID" value="MBP1042003.1"/>
    <property type="molecule type" value="Genomic_DNA"/>
</dbReference>
<accession>A0A940PDK5</accession>
<dbReference type="CDD" id="cd16098">
    <property type="entry name" value="FliS"/>
    <property type="match status" value="1"/>
</dbReference>
<dbReference type="AlphaFoldDB" id="A0A940PDK5"/>
<keyword evidence="5" id="KW-0143">Chaperone</keyword>
<dbReference type="GO" id="GO:0044780">
    <property type="term" value="P:bacterial-type flagellum assembly"/>
    <property type="evidence" value="ECO:0007669"/>
    <property type="project" value="InterPro"/>
</dbReference>
<gene>
    <name evidence="6" type="primary">fliS</name>
    <name evidence="6" type="ORF">I6N95_13360</name>
</gene>
<dbReference type="Pfam" id="PF02561">
    <property type="entry name" value="FliS"/>
    <property type="match status" value="1"/>
</dbReference>
<evidence type="ECO:0000256" key="5">
    <source>
        <dbReference type="ARBA" id="ARBA00023186"/>
    </source>
</evidence>
<name>A0A940PDK5_9ENTE</name>
<keyword evidence="6" id="KW-0966">Cell projection</keyword>
<comment type="caution">
    <text evidence="6">The sequence shown here is derived from an EMBL/GenBank/DDBJ whole genome shotgun (WGS) entry which is preliminary data.</text>
</comment>
<dbReference type="NCBIfam" id="TIGR00208">
    <property type="entry name" value="fliS"/>
    <property type="match status" value="1"/>
</dbReference>
<dbReference type="PANTHER" id="PTHR34773">
    <property type="entry name" value="FLAGELLAR SECRETION CHAPERONE FLIS"/>
    <property type="match status" value="1"/>
</dbReference>
<keyword evidence="7" id="KW-1185">Reference proteome</keyword>
<dbReference type="RefSeq" id="WP_209528765.1">
    <property type="nucleotide sequence ID" value="NZ_JAEEGA010000008.1"/>
</dbReference>
<keyword evidence="6" id="KW-0969">Cilium</keyword>